<gene>
    <name evidence="3" type="primary">DCL2_3</name>
    <name evidence="3" type="ORF">BGZ80_011167</name>
</gene>
<dbReference type="PROSITE" id="PS50142">
    <property type="entry name" value="RNASE_3_2"/>
    <property type="match status" value="1"/>
</dbReference>
<dbReference type="Gene3D" id="1.10.1520.10">
    <property type="entry name" value="Ribonuclease III domain"/>
    <property type="match status" value="2"/>
</dbReference>
<dbReference type="EMBL" id="JAAAID010000867">
    <property type="protein sequence ID" value="KAG0013295.1"/>
    <property type="molecule type" value="Genomic_DNA"/>
</dbReference>
<evidence type="ECO:0000259" key="2">
    <source>
        <dbReference type="PROSITE" id="PS50142"/>
    </source>
</evidence>
<dbReference type="PANTHER" id="PTHR14950">
    <property type="entry name" value="DICER-RELATED"/>
    <property type="match status" value="1"/>
</dbReference>
<evidence type="ECO:0000256" key="1">
    <source>
        <dbReference type="ARBA" id="ARBA00022801"/>
    </source>
</evidence>
<feature type="domain" description="RNase III" evidence="2">
    <location>
        <begin position="194"/>
        <end position="337"/>
    </location>
</feature>
<accession>A0A9P6MTZ6</accession>
<dbReference type="AlphaFoldDB" id="A0A9P6MTZ6"/>
<protein>
    <submittedName>
        <fullName evidence="3">Dicer-like protein 2</fullName>
    </submittedName>
</protein>
<organism evidence="3 4">
    <name type="scientific">Entomortierella chlamydospora</name>
    <dbReference type="NCBI Taxonomy" id="101097"/>
    <lineage>
        <taxon>Eukaryota</taxon>
        <taxon>Fungi</taxon>
        <taxon>Fungi incertae sedis</taxon>
        <taxon>Mucoromycota</taxon>
        <taxon>Mortierellomycotina</taxon>
        <taxon>Mortierellomycetes</taxon>
        <taxon>Mortierellales</taxon>
        <taxon>Mortierellaceae</taxon>
        <taxon>Entomortierella</taxon>
    </lineage>
</organism>
<dbReference type="InterPro" id="IPR036389">
    <property type="entry name" value="RNase_III_sf"/>
</dbReference>
<reference evidence="3" key="1">
    <citation type="journal article" date="2020" name="Fungal Divers.">
        <title>Resolving the Mortierellaceae phylogeny through synthesis of multi-gene phylogenetics and phylogenomics.</title>
        <authorList>
            <person name="Vandepol N."/>
            <person name="Liber J."/>
            <person name="Desiro A."/>
            <person name="Na H."/>
            <person name="Kennedy M."/>
            <person name="Barry K."/>
            <person name="Grigoriev I.V."/>
            <person name="Miller A.N."/>
            <person name="O'Donnell K."/>
            <person name="Stajich J.E."/>
            <person name="Bonito G."/>
        </authorList>
    </citation>
    <scope>NUCLEOTIDE SEQUENCE</scope>
    <source>
        <strain evidence="3">NRRL 2769</strain>
    </source>
</reference>
<evidence type="ECO:0000313" key="4">
    <source>
        <dbReference type="Proteomes" id="UP000703661"/>
    </source>
</evidence>
<dbReference type="Pfam" id="PF00636">
    <property type="entry name" value="Ribonuclease_3"/>
    <property type="match status" value="1"/>
</dbReference>
<dbReference type="SUPFAM" id="SSF69065">
    <property type="entry name" value="RNase III domain-like"/>
    <property type="match status" value="2"/>
</dbReference>
<keyword evidence="4" id="KW-1185">Reference proteome</keyword>
<sequence length="360" mass="39716">MQLRPSVTLPIGRPSPSFGNIALAAPVQDRLGLRSIPLSVLRVILTPRMDETPGDCLPALGVAFLKFLLAAYFFTSYQDETEGALTTRIQNESSRAALASYISTSGLACNICTGLYDPKFDDNVATTVFRDILGAAIVFGGLDYAIHVARSIGMAIDRTTISMQGLKVIYVLNRTFDNMFVSTSAADPWAMQRIQTVELALGYRFQDPKLVIEATTHNSVENAASYERLELLGNAVLEYAVAEYYYFKDPSVRINDFRKAKSRRLCNDALGTLCVYLHLDEVIAVDEQVIRDEITECVAKVHDRILNGVRGWENMNLSKVLGDAFEAVVGALSVDAGFELRPMRGVLGRILIPFVEENDV</sequence>
<proteinExistence type="predicted"/>
<dbReference type="InterPro" id="IPR000999">
    <property type="entry name" value="RNase_III_dom"/>
</dbReference>
<comment type="caution">
    <text evidence="3">The sequence shown here is derived from an EMBL/GenBank/DDBJ whole genome shotgun (WGS) entry which is preliminary data.</text>
</comment>
<dbReference type="Proteomes" id="UP000703661">
    <property type="component" value="Unassembled WGS sequence"/>
</dbReference>
<dbReference type="SMART" id="SM00535">
    <property type="entry name" value="RIBOc"/>
    <property type="match status" value="1"/>
</dbReference>
<dbReference type="OrthoDB" id="416741at2759"/>
<evidence type="ECO:0000313" key="3">
    <source>
        <dbReference type="EMBL" id="KAG0013295.1"/>
    </source>
</evidence>
<dbReference type="GO" id="GO:0006396">
    <property type="term" value="P:RNA processing"/>
    <property type="evidence" value="ECO:0007669"/>
    <property type="project" value="InterPro"/>
</dbReference>
<name>A0A9P6MTZ6_9FUNG</name>
<dbReference type="GO" id="GO:0004525">
    <property type="term" value="F:ribonuclease III activity"/>
    <property type="evidence" value="ECO:0007669"/>
    <property type="project" value="InterPro"/>
</dbReference>
<keyword evidence="1" id="KW-0378">Hydrolase</keyword>
<dbReference type="CDD" id="cd00593">
    <property type="entry name" value="RIBOc"/>
    <property type="match status" value="1"/>
</dbReference>